<comment type="caution">
    <text evidence="1">The sequence shown here is derived from an EMBL/GenBank/DDBJ whole genome shotgun (WGS) entry which is preliminary data.</text>
</comment>
<evidence type="ECO:0000313" key="1">
    <source>
        <dbReference type="EMBL" id="PTE74109.1"/>
    </source>
</evidence>
<protein>
    <submittedName>
        <fullName evidence="1">Uncharacterized protein</fullName>
    </submittedName>
</protein>
<dbReference type="EMBL" id="PYZL01000011">
    <property type="protein sequence ID" value="PTE74109.1"/>
    <property type="molecule type" value="Genomic_DNA"/>
</dbReference>
<gene>
    <name evidence="1" type="ORF">BUY44_02890</name>
</gene>
<sequence length="62" mass="7311">MVKLIVDFEIKGQAIISTDNKPTDEEMQRLIDVAYKNVDRDILNEADFNNNSLYIENAYWSW</sequence>
<accession>A0A2T4KJA2</accession>
<organism evidence="1 2">
    <name type="scientific">Staphylococcus devriesei</name>
    <dbReference type="NCBI Taxonomy" id="586733"/>
    <lineage>
        <taxon>Bacteria</taxon>
        <taxon>Bacillati</taxon>
        <taxon>Bacillota</taxon>
        <taxon>Bacilli</taxon>
        <taxon>Bacillales</taxon>
        <taxon>Staphylococcaceae</taxon>
        <taxon>Staphylococcus</taxon>
    </lineage>
</organism>
<reference evidence="1 2" key="1">
    <citation type="journal article" date="2016" name="Front. Microbiol.">
        <title>Comprehensive Phylogenetic Analysis of Bovine Non-aureus Staphylococci Species Based on Whole-Genome Sequencing.</title>
        <authorList>
            <person name="Naushad S."/>
            <person name="Barkema H.W."/>
            <person name="Luby C."/>
            <person name="Condas L.A."/>
            <person name="Nobrega D.B."/>
            <person name="Carson D.A."/>
            <person name="De Buck J."/>
        </authorList>
    </citation>
    <scope>NUCLEOTIDE SEQUENCE [LARGE SCALE GENOMIC DNA]</scope>
    <source>
        <strain evidence="1 2">SNUC 761</strain>
    </source>
</reference>
<name>A0A2T4KJA2_9STAP</name>
<dbReference type="AlphaFoldDB" id="A0A2T4KJA2"/>
<dbReference type="RefSeq" id="WP_107505761.1">
    <property type="nucleotide sequence ID" value="NZ_PYZL01000011.1"/>
</dbReference>
<dbReference type="Proteomes" id="UP000242547">
    <property type="component" value="Unassembled WGS sequence"/>
</dbReference>
<proteinExistence type="predicted"/>
<evidence type="ECO:0000313" key="2">
    <source>
        <dbReference type="Proteomes" id="UP000242547"/>
    </source>
</evidence>